<proteinExistence type="predicted"/>
<sequence>MTDSYTGPDLATTVLTQLLILMTDEEDYRAFNSKENSSNLKIASGTSRSNYTISYNISHPQQNGFSNKITQLQNV</sequence>
<comment type="caution">
    <text evidence="1">The sequence shown here is derived from an EMBL/GenBank/DDBJ whole genome shotgun (WGS) entry which is preliminary data.</text>
</comment>
<dbReference type="Proteomes" id="UP001229421">
    <property type="component" value="Unassembled WGS sequence"/>
</dbReference>
<evidence type="ECO:0000313" key="2">
    <source>
        <dbReference type="Proteomes" id="UP001229421"/>
    </source>
</evidence>
<evidence type="ECO:0000313" key="1">
    <source>
        <dbReference type="EMBL" id="KAK1441144.1"/>
    </source>
</evidence>
<name>A0AAD8LHY9_TARER</name>
<dbReference type="AlphaFoldDB" id="A0AAD8LHY9"/>
<keyword evidence="2" id="KW-1185">Reference proteome</keyword>
<reference evidence="1" key="1">
    <citation type="journal article" date="2023" name="bioRxiv">
        <title>Improved chromosome-level genome assembly for marigold (Tagetes erecta).</title>
        <authorList>
            <person name="Jiang F."/>
            <person name="Yuan L."/>
            <person name="Wang S."/>
            <person name="Wang H."/>
            <person name="Xu D."/>
            <person name="Wang A."/>
            <person name="Fan W."/>
        </authorList>
    </citation>
    <scope>NUCLEOTIDE SEQUENCE</scope>
    <source>
        <strain evidence="1">WSJ</strain>
        <tissue evidence="1">Leaf</tissue>
    </source>
</reference>
<accession>A0AAD8LHY9</accession>
<gene>
    <name evidence="1" type="ORF">QVD17_06983</name>
</gene>
<organism evidence="1 2">
    <name type="scientific">Tagetes erecta</name>
    <name type="common">African marigold</name>
    <dbReference type="NCBI Taxonomy" id="13708"/>
    <lineage>
        <taxon>Eukaryota</taxon>
        <taxon>Viridiplantae</taxon>
        <taxon>Streptophyta</taxon>
        <taxon>Embryophyta</taxon>
        <taxon>Tracheophyta</taxon>
        <taxon>Spermatophyta</taxon>
        <taxon>Magnoliopsida</taxon>
        <taxon>eudicotyledons</taxon>
        <taxon>Gunneridae</taxon>
        <taxon>Pentapetalae</taxon>
        <taxon>asterids</taxon>
        <taxon>campanulids</taxon>
        <taxon>Asterales</taxon>
        <taxon>Asteraceae</taxon>
        <taxon>Asteroideae</taxon>
        <taxon>Heliantheae alliance</taxon>
        <taxon>Tageteae</taxon>
        <taxon>Tagetes</taxon>
    </lineage>
</organism>
<dbReference type="EMBL" id="JAUHHV010000001">
    <property type="protein sequence ID" value="KAK1441144.1"/>
    <property type="molecule type" value="Genomic_DNA"/>
</dbReference>
<protein>
    <submittedName>
        <fullName evidence="1">Uncharacterized protein</fullName>
    </submittedName>
</protein>